<dbReference type="EMBL" id="WQLW01000004">
    <property type="protein sequence ID" value="MVO09010.1"/>
    <property type="molecule type" value="Genomic_DNA"/>
</dbReference>
<dbReference type="Gene3D" id="3.30.1330.60">
    <property type="entry name" value="OmpA-like domain"/>
    <property type="match status" value="2"/>
</dbReference>
<dbReference type="AlphaFoldDB" id="A0A6I4IHA9"/>
<reference evidence="5" key="1">
    <citation type="submission" date="2019-05" db="EMBL/GenBank/DDBJ databases">
        <title>Flavobacterium profundi sp. nov., isolated from a deep-sea seamount.</title>
        <authorList>
            <person name="Zhang D.-C."/>
        </authorList>
    </citation>
    <scope>NUCLEOTIDE SEQUENCE [LARGE SCALE GENOMIC DNA]</scope>
    <source>
        <strain evidence="5">TP390</strain>
    </source>
</reference>
<dbReference type="Proteomes" id="UP000431264">
    <property type="component" value="Unassembled WGS sequence"/>
</dbReference>
<keyword evidence="2" id="KW-0812">Transmembrane</keyword>
<evidence type="ECO:0000256" key="2">
    <source>
        <dbReference type="SAM" id="Phobius"/>
    </source>
</evidence>
<keyword evidence="2" id="KW-1133">Transmembrane helix</keyword>
<dbReference type="RefSeq" id="WP_140997397.1">
    <property type="nucleotide sequence ID" value="NZ_VDCZ01000004.1"/>
</dbReference>
<dbReference type="Pfam" id="PF00691">
    <property type="entry name" value="OmpA"/>
    <property type="match status" value="1"/>
</dbReference>
<dbReference type="PROSITE" id="PS51123">
    <property type="entry name" value="OMPA_2"/>
    <property type="match status" value="1"/>
</dbReference>
<dbReference type="CDD" id="cd07185">
    <property type="entry name" value="OmpA_C-like"/>
    <property type="match status" value="1"/>
</dbReference>
<evidence type="ECO:0000313" key="4">
    <source>
        <dbReference type="EMBL" id="MVO09010.1"/>
    </source>
</evidence>
<keyword evidence="5" id="KW-1185">Reference proteome</keyword>
<dbReference type="SUPFAM" id="SSF103088">
    <property type="entry name" value="OmpA-like"/>
    <property type="match status" value="2"/>
</dbReference>
<accession>A0A6I4IHA9</accession>
<dbReference type="PANTHER" id="PTHR30329">
    <property type="entry name" value="STATOR ELEMENT OF FLAGELLAR MOTOR COMPLEX"/>
    <property type="match status" value="1"/>
</dbReference>
<name>A0A6I4IHA9_9FLAO</name>
<sequence>MSKKIPYYFGIIITMLLGSWLYVMYCCPCCSEETPSAQPENTISNVSTKKVTLNETNLFAFHFSTPNVTYSCIDNFNFKSSNFTLLLPVTDSLGLGIALMKEAVENGGGKLKLFGLYQENESNTSIFPNLGLARANAVKNYLVSQGIAEKNIEISEVVEERLNIRNDTVIGGMRFEWLTTKALGNTTKDWAEIKKNSKANPLTLYFETGQSTISLTQQQKQQFAEIVNYINHVEGAKISITGHSDNDPGVRHTNQYYSEQRAQFAKAYFVSNGIPENKIEVSGKGELQPIADNSTEIGRAKNRRTEITIK</sequence>
<dbReference type="OrthoDB" id="9763897at2"/>
<dbReference type="InterPro" id="IPR036737">
    <property type="entry name" value="OmpA-like_sf"/>
</dbReference>
<organism evidence="4 5">
    <name type="scientific">Flavobacterium profundi</name>
    <dbReference type="NCBI Taxonomy" id="1774945"/>
    <lineage>
        <taxon>Bacteria</taxon>
        <taxon>Pseudomonadati</taxon>
        <taxon>Bacteroidota</taxon>
        <taxon>Flavobacteriia</taxon>
        <taxon>Flavobacteriales</taxon>
        <taxon>Flavobacteriaceae</taxon>
        <taxon>Flavobacterium</taxon>
    </lineage>
</organism>
<comment type="caution">
    <text evidence="4">The sequence shown here is derived from an EMBL/GenBank/DDBJ whole genome shotgun (WGS) entry which is preliminary data.</text>
</comment>
<gene>
    <name evidence="4" type="ORF">GOQ30_07500</name>
</gene>
<protein>
    <submittedName>
        <fullName evidence="4">OmpA family protein</fullName>
    </submittedName>
</protein>
<evidence type="ECO:0000313" key="5">
    <source>
        <dbReference type="Proteomes" id="UP000431264"/>
    </source>
</evidence>
<evidence type="ECO:0000259" key="3">
    <source>
        <dbReference type="PROSITE" id="PS51123"/>
    </source>
</evidence>
<dbReference type="InterPro" id="IPR050330">
    <property type="entry name" value="Bact_OuterMem_StrucFunc"/>
</dbReference>
<keyword evidence="1 2" id="KW-0472">Membrane</keyword>
<dbReference type="GO" id="GO:0016020">
    <property type="term" value="C:membrane"/>
    <property type="evidence" value="ECO:0007669"/>
    <property type="project" value="UniProtKB-UniRule"/>
</dbReference>
<dbReference type="InterPro" id="IPR006665">
    <property type="entry name" value="OmpA-like"/>
</dbReference>
<proteinExistence type="predicted"/>
<feature type="transmembrane region" description="Helical" evidence="2">
    <location>
        <begin position="7"/>
        <end position="25"/>
    </location>
</feature>
<feature type="domain" description="OmpA-like" evidence="3">
    <location>
        <begin position="193"/>
        <end position="310"/>
    </location>
</feature>
<dbReference type="PANTHER" id="PTHR30329:SF21">
    <property type="entry name" value="LIPOPROTEIN YIAD-RELATED"/>
    <property type="match status" value="1"/>
</dbReference>
<evidence type="ECO:0000256" key="1">
    <source>
        <dbReference type="PROSITE-ProRule" id="PRU00473"/>
    </source>
</evidence>